<reference evidence="1" key="1">
    <citation type="submission" date="2023-03" db="EMBL/GenBank/DDBJ databases">
        <title>Massive genome expansion in bonnet fungi (Mycena s.s.) driven by repeated elements and novel gene families across ecological guilds.</title>
        <authorList>
            <consortium name="Lawrence Berkeley National Laboratory"/>
            <person name="Harder C.B."/>
            <person name="Miyauchi S."/>
            <person name="Viragh M."/>
            <person name="Kuo A."/>
            <person name="Thoen E."/>
            <person name="Andreopoulos B."/>
            <person name="Lu D."/>
            <person name="Skrede I."/>
            <person name="Drula E."/>
            <person name="Henrissat B."/>
            <person name="Morin E."/>
            <person name="Kohler A."/>
            <person name="Barry K."/>
            <person name="LaButti K."/>
            <person name="Morin E."/>
            <person name="Salamov A."/>
            <person name="Lipzen A."/>
            <person name="Mereny Z."/>
            <person name="Hegedus B."/>
            <person name="Baldrian P."/>
            <person name="Stursova M."/>
            <person name="Weitz H."/>
            <person name="Taylor A."/>
            <person name="Grigoriev I.V."/>
            <person name="Nagy L.G."/>
            <person name="Martin F."/>
            <person name="Kauserud H."/>
        </authorList>
    </citation>
    <scope>NUCLEOTIDE SEQUENCE</scope>
    <source>
        <strain evidence="1">CBHHK067</strain>
    </source>
</reference>
<dbReference type="Proteomes" id="UP001221757">
    <property type="component" value="Unassembled WGS sequence"/>
</dbReference>
<accession>A0AAD7CLF0</accession>
<dbReference type="PANTHER" id="PTHR31252">
    <property type="entry name" value="DUF4419 DOMAIN-CONTAINING PROTEIN"/>
    <property type="match status" value="1"/>
</dbReference>
<dbReference type="PANTHER" id="PTHR31252:SF11">
    <property type="entry name" value="DUF4419 DOMAIN-CONTAINING PROTEIN"/>
    <property type="match status" value="1"/>
</dbReference>
<gene>
    <name evidence="1" type="ORF">B0H17DRAFT_1101723</name>
</gene>
<keyword evidence="2" id="KW-1185">Reference proteome</keyword>
<protein>
    <submittedName>
        <fullName evidence="1">Uncharacterized protein</fullName>
    </submittedName>
</protein>
<evidence type="ECO:0000313" key="1">
    <source>
        <dbReference type="EMBL" id="KAJ7651908.1"/>
    </source>
</evidence>
<dbReference type="AlphaFoldDB" id="A0AAD7CLF0"/>
<name>A0AAD7CLF0_MYCRO</name>
<comment type="caution">
    <text evidence="1">The sequence shown here is derived from an EMBL/GenBank/DDBJ whole genome shotgun (WGS) entry which is preliminary data.</text>
</comment>
<evidence type="ECO:0000313" key="2">
    <source>
        <dbReference type="Proteomes" id="UP001221757"/>
    </source>
</evidence>
<dbReference type="InterPro" id="IPR025533">
    <property type="entry name" value="DUF4419"/>
</dbReference>
<dbReference type="EMBL" id="JARKIE010000353">
    <property type="protein sequence ID" value="KAJ7651908.1"/>
    <property type="molecule type" value="Genomic_DNA"/>
</dbReference>
<organism evidence="1 2">
    <name type="scientific">Mycena rosella</name>
    <name type="common">Pink bonnet</name>
    <name type="synonym">Agaricus rosellus</name>
    <dbReference type="NCBI Taxonomy" id="1033263"/>
    <lineage>
        <taxon>Eukaryota</taxon>
        <taxon>Fungi</taxon>
        <taxon>Dikarya</taxon>
        <taxon>Basidiomycota</taxon>
        <taxon>Agaricomycotina</taxon>
        <taxon>Agaricomycetes</taxon>
        <taxon>Agaricomycetidae</taxon>
        <taxon>Agaricales</taxon>
        <taxon>Marasmiineae</taxon>
        <taxon>Mycenaceae</taxon>
        <taxon>Mycena</taxon>
    </lineage>
</organism>
<proteinExistence type="predicted"/>
<dbReference type="Pfam" id="PF14388">
    <property type="entry name" value="DUF4419"/>
    <property type="match status" value="1"/>
</dbReference>
<sequence length="422" mass="46656">MPVTNPLTDHRTTSKDLDPVTPSQILERACPDQFRQADMILQYSIGRWTGKHLGGPQFKIIPNEHGFVNTVLSAYTGSYALVLRPDDIWLAVISQFSLYVNANPELLREHGDFVSQEPGERQPLTIVDPNSPPLSTQMGELIQRNVSDPALREWILPNFSTSTRNDIAVVSILWTAPTVKKVFLPRTETRHRGIPRVTLEGVRKDWEVLLHKLEKLKEYGIPAIAYRNNPEILTFWKKVVHGEGFGGRTFCLFSCEGKWCIPELRTTRVGTKDPATLPPRLFWTTYATSLQETNFHMTIDGITNPVVNIHDLPTAYAEVNVTVNHGGIAAPCVIVAGLTGVGFSSSREPSLSPSGKNDTVRPVVAWWMFSNLPQAQPQSPEHEPDIIIPLELATVLPDSGDGLSPALDGNLVPPPFALAGST</sequence>